<dbReference type="InterPro" id="IPR001478">
    <property type="entry name" value="PDZ"/>
</dbReference>
<dbReference type="PANTHER" id="PTHR32060:SF30">
    <property type="entry name" value="CARBOXY-TERMINAL PROCESSING PROTEASE CTPA"/>
    <property type="match status" value="1"/>
</dbReference>
<dbReference type="GO" id="GO:0008236">
    <property type="term" value="F:serine-type peptidase activity"/>
    <property type="evidence" value="ECO:0007669"/>
    <property type="project" value="UniProtKB-KW"/>
</dbReference>
<evidence type="ECO:0000256" key="5">
    <source>
        <dbReference type="RuleBase" id="RU004404"/>
    </source>
</evidence>
<dbReference type="GO" id="GO:0004175">
    <property type="term" value="F:endopeptidase activity"/>
    <property type="evidence" value="ECO:0007669"/>
    <property type="project" value="TreeGrafter"/>
</dbReference>
<dbReference type="InterPro" id="IPR004447">
    <property type="entry name" value="Peptidase_S41A"/>
</dbReference>
<dbReference type="SMART" id="SM00228">
    <property type="entry name" value="PDZ"/>
    <property type="match status" value="1"/>
</dbReference>
<dbReference type="InterPro" id="IPR005151">
    <property type="entry name" value="Tail-specific_protease"/>
</dbReference>
<dbReference type="GO" id="GO:0007165">
    <property type="term" value="P:signal transduction"/>
    <property type="evidence" value="ECO:0007669"/>
    <property type="project" value="TreeGrafter"/>
</dbReference>
<dbReference type="OrthoDB" id="9812068at2"/>
<dbReference type="eggNOG" id="COG0793">
    <property type="taxonomic scope" value="Bacteria"/>
</dbReference>
<evidence type="ECO:0000256" key="1">
    <source>
        <dbReference type="ARBA" id="ARBA00009179"/>
    </source>
</evidence>
<evidence type="ECO:0000256" key="4">
    <source>
        <dbReference type="ARBA" id="ARBA00022825"/>
    </source>
</evidence>
<dbReference type="HOGENOM" id="CLU_017295_2_1_10"/>
<dbReference type="Pfam" id="PF00595">
    <property type="entry name" value="PDZ"/>
    <property type="match status" value="1"/>
</dbReference>
<dbReference type="InterPro" id="IPR036034">
    <property type="entry name" value="PDZ_sf"/>
</dbReference>
<name>Q3ASE6_CHLCH</name>
<evidence type="ECO:0000313" key="7">
    <source>
        <dbReference type="EMBL" id="ABB28079.1"/>
    </source>
</evidence>
<evidence type="ECO:0000256" key="2">
    <source>
        <dbReference type="ARBA" id="ARBA00022670"/>
    </source>
</evidence>
<dbReference type="SUPFAM" id="SSF50156">
    <property type="entry name" value="PDZ domain-like"/>
    <property type="match status" value="1"/>
</dbReference>
<sequence length="551" mass="60747">MSRIVTVALMLVVLLFGIFLGTRISGRRVESSGAGQQKIVEAYNLMRQFYVDEVGGDSLAGAGIEGMAGLLDPHTVYLEPEKVTYEQAEFEGNFDGIGIEFDIVNDTLLVVTPLSGGPSAAVGLASGDRIIGIDGVSAIGITQRDVLKKLRGKQGSMVQLDVFRPLDGKRMDFSVTRGKISTSSIEAAFMVNQQVGYIRLSRFIATTADEFRSSLQLLKQQGMKRLLLDMRGNPGGFLEQAVAVADEFLSEGKLIVYTKSRKGSLPDERYEARSGDTFERGDVVVLIDRGSASAAEIVAGALQDNKRAVVVGEPSFGKGLVQQQLPFADGSALRLTVARYYTPSGRQIQRVYRKGVAGREHYFEESMSNISPNKLFDDPDTLLYYENNNVSVYNTSTLPSLLLSLKGKKGENNRLTDLRDAGGIIPNYWVNARSYSSFYQELYRTGLYDEVARKLLDDPHSLVQKYRDSLERFMTSYTEEPNFEALLAKACQSKGVRFNRVALLQDRHAIVLALKGRMAHQLFGSSGQIKFYVKTADPLVRVATSVPLSTR</sequence>
<dbReference type="GO" id="GO:0006508">
    <property type="term" value="P:proteolysis"/>
    <property type="evidence" value="ECO:0007669"/>
    <property type="project" value="UniProtKB-KW"/>
</dbReference>
<dbReference type="Gene3D" id="2.30.42.10">
    <property type="match status" value="1"/>
</dbReference>
<dbReference type="SMART" id="SM00245">
    <property type="entry name" value="TSPc"/>
    <property type="match status" value="1"/>
</dbReference>
<dbReference type="NCBIfam" id="TIGR00225">
    <property type="entry name" value="prc"/>
    <property type="match status" value="1"/>
</dbReference>
<dbReference type="Gene3D" id="3.90.226.10">
    <property type="entry name" value="2-enoyl-CoA Hydratase, Chain A, domain 1"/>
    <property type="match status" value="1"/>
</dbReference>
<dbReference type="PROSITE" id="PS50106">
    <property type="entry name" value="PDZ"/>
    <property type="match status" value="1"/>
</dbReference>
<dbReference type="KEGG" id="cch:Cag_0813"/>
<feature type="domain" description="PDZ" evidence="6">
    <location>
        <begin position="82"/>
        <end position="151"/>
    </location>
</feature>
<dbReference type="Gene3D" id="3.30.750.44">
    <property type="match status" value="1"/>
</dbReference>
<dbReference type="Pfam" id="PF03572">
    <property type="entry name" value="Peptidase_S41"/>
    <property type="match status" value="1"/>
</dbReference>
<organism evidence="7">
    <name type="scientific">Chlorobium chlorochromatii (strain CaD3)</name>
    <dbReference type="NCBI Taxonomy" id="340177"/>
    <lineage>
        <taxon>Bacteria</taxon>
        <taxon>Pseudomonadati</taxon>
        <taxon>Chlorobiota</taxon>
        <taxon>Chlorobiia</taxon>
        <taxon>Chlorobiales</taxon>
        <taxon>Chlorobiaceae</taxon>
        <taxon>Chlorobium/Pelodictyon group</taxon>
        <taxon>Chlorobium</taxon>
    </lineage>
</organism>
<dbReference type="InterPro" id="IPR029045">
    <property type="entry name" value="ClpP/crotonase-like_dom_sf"/>
</dbReference>
<protein>
    <submittedName>
        <fullName evidence="7">C-terminal processing peptidase-3, Serine peptidase, MEROPS family S41A</fullName>
    </submittedName>
</protein>
<dbReference type="CDD" id="cd07560">
    <property type="entry name" value="Peptidase_S41_CPP"/>
    <property type="match status" value="1"/>
</dbReference>
<dbReference type="GO" id="GO:0030288">
    <property type="term" value="C:outer membrane-bounded periplasmic space"/>
    <property type="evidence" value="ECO:0007669"/>
    <property type="project" value="TreeGrafter"/>
</dbReference>
<evidence type="ECO:0000259" key="6">
    <source>
        <dbReference type="PROSITE" id="PS50106"/>
    </source>
</evidence>
<accession>Q3ASE6</accession>
<keyword evidence="4 5" id="KW-0720">Serine protease</keyword>
<dbReference type="SUPFAM" id="SSF52096">
    <property type="entry name" value="ClpP/crotonase"/>
    <property type="match status" value="1"/>
</dbReference>
<keyword evidence="2 5" id="KW-0645">Protease</keyword>
<evidence type="ECO:0000256" key="3">
    <source>
        <dbReference type="ARBA" id="ARBA00022801"/>
    </source>
</evidence>
<dbReference type="EMBL" id="CP000108">
    <property type="protein sequence ID" value="ABB28079.1"/>
    <property type="molecule type" value="Genomic_DNA"/>
</dbReference>
<dbReference type="PANTHER" id="PTHR32060">
    <property type="entry name" value="TAIL-SPECIFIC PROTEASE"/>
    <property type="match status" value="1"/>
</dbReference>
<reference evidence="7" key="1">
    <citation type="submission" date="2005-08" db="EMBL/GenBank/DDBJ databases">
        <title>Complete sequence of Chlorobium chlorochromatii CaD3.</title>
        <authorList>
            <person name="Copeland A."/>
            <person name="Lucas S."/>
            <person name="Lapidus A."/>
            <person name="Barry K."/>
            <person name="Detter J.C."/>
            <person name="Glavina T."/>
            <person name="Hammon N."/>
            <person name="Israni S."/>
            <person name="Pitluck S."/>
            <person name="Bryant D."/>
            <person name="Schmutz J."/>
            <person name="Larimer F."/>
            <person name="Land M."/>
            <person name="Kyrpides N."/>
            <person name="Ivanova N."/>
            <person name="Richardson P."/>
        </authorList>
    </citation>
    <scope>NUCLEOTIDE SEQUENCE [LARGE SCALE GENOMIC DNA]</scope>
    <source>
        <strain evidence="7">CaD3</strain>
    </source>
</reference>
<dbReference type="AlphaFoldDB" id="Q3ASE6"/>
<dbReference type="STRING" id="340177.Cag_0813"/>
<dbReference type="CDD" id="cd06782">
    <property type="entry name" value="cpPDZ_CPP-like"/>
    <property type="match status" value="1"/>
</dbReference>
<gene>
    <name evidence="7" type="ordered locus">Cag_0813</name>
</gene>
<proteinExistence type="inferred from homology"/>
<comment type="similarity">
    <text evidence="1 5">Belongs to the peptidase S41A family.</text>
</comment>
<keyword evidence="3 5" id="KW-0378">Hydrolase</keyword>